<organism evidence="2 3">
    <name type="scientific">Myroides odoratus</name>
    <name type="common">Flavobacterium odoratum</name>
    <dbReference type="NCBI Taxonomy" id="256"/>
    <lineage>
        <taxon>Bacteria</taxon>
        <taxon>Pseudomonadati</taxon>
        <taxon>Bacteroidota</taxon>
        <taxon>Flavobacteriia</taxon>
        <taxon>Flavobacteriales</taxon>
        <taxon>Flavobacteriaceae</taxon>
        <taxon>Myroides</taxon>
    </lineage>
</organism>
<evidence type="ECO:0000256" key="1">
    <source>
        <dbReference type="SAM" id="Phobius"/>
    </source>
</evidence>
<feature type="transmembrane region" description="Helical" evidence="1">
    <location>
        <begin position="206"/>
        <end position="228"/>
    </location>
</feature>
<evidence type="ECO:0000313" key="2">
    <source>
        <dbReference type="EMBL" id="STZ26758.1"/>
    </source>
</evidence>
<keyword evidence="1" id="KW-0812">Transmembrane</keyword>
<gene>
    <name evidence="2" type="ORF">NCTC11179_00281</name>
</gene>
<keyword evidence="1" id="KW-0472">Membrane</keyword>
<dbReference type="RefSeq" id="WP_115089836.1">
    <property type="nucleotide sequence ID" value="NZ_CP068107.1"/>
</dbReference>
<protein>
    <submittedName>
        <fullName evidence="2">Uncharacterized protein</fullName>
    </submittedName>
</protein>
<keyword evidence="3" id="KW-1185">Reference proteome</keyword>
<evidence type="ECO:0000313" key="3">
    <source>
        <dbReference type="Proteomes" id="UP000255024"/>
    </source>
</evidence>
<dbReference type="Proteomes" id="UP000255024">
    <property type="component" value="Unassembled WGS sequence"/>
</dbReference>
<sequence length="324" mass="37568">MSKIFGLFWLLFFLYFIFAHPAIIYYGSEFQRHHLETVNPTEALVYLGLSIALWVVIFTVLLYLVFKYTIQSKRNITQINQTGKRIEARIAQVSSNAIFKNNIAMRSLVLKLHNLENESIEHKLDINDSKPEQNRFVEGKMIHLRVDPTFKKQPYVILEGTKGRINGLFFALWLLFLAGVLYYYTFSYQLESEGYGWRFLTLSHPLISSAGFLILFTGIIYVIVKFLIFRKMNIGTASLALKFRGKRANGTIVNVQQTGTYINEQPEVRFDVEYTDEKGIIHQVKIKKIVSLLEVGSIKNQTYCSLFYDPKEPSKTQFEQDINP</sequence>
<reference evidence="2 3" key="1">
    <citation type="submission" date="2018-06" db="EMBL/GenBank/DDBJ databases">
        <authorList>
            <consortium name="Pathogen Informatics"/>
            <person name="Doyle S."/>
        </authorList>
    </citation>
    <scope>NUCLEOTIDE SEQUENCE [LARGE SCALE GENOMIC DNA]</scope>
    <source>
        <strain evidence="2 3">NCTC11179</strain>
    </source>
</reference>
<feature type="transmembrane region" description="Helical" evidence="1">
    <location>
        <begin position="43"/>
        <end position="66"/>
    </location>
</feature>
<name>A0A378RJA0_MYROD</name>
<keyword evidence="1" id="KW-1133">Transmembrane helix</keyword>
<dbReference type="EMBL" id="UGQL01000001">
    <property type="protein sequence ID" value="STZ26758.1"/>
    <property type="molecule type" value="Genomic_DNA"/>
</dbReference>
<dbReference type="AlphaFoldDB" id="A0A378RJA0"/>
<accession>A0A378RJA0</accession>
<proteinExistence type="predicted"/>
<feature type="transmembrane region" description="Helical" evidence="1">
    <location>
        <begin position="167"/>
        <end position="186"/>
    </location>
</feature>